<dbReference type="InterPro" id="IPR001657">
    <property type="entry name" value="Hedgehog"/>
</dbReference>
<dbReference type="InterPro" id="IPR020864">
    <property type="entry name" value="MACPF"/>
</dbReference>
<dbReference type="InterPro" id="IPR006073">
    <property type="entry name" value="GTP-bd"/>
</dbReference>
<gene>
    <name evidence="8" type="primary">LOC100206774</name>
</gene>
<proteinExistence type="predicted"/>
<dbReference type="PANTHER" id="PTHR11889:SF31">
    <property type="entry name" value="PROTEIN HEDGEHOG"/>
    <property type="match status" value="1"/>
</dbReference>
<keyword evidence="5" id="KW-0862">Zinc</keyword>
<dbReference type="PRINTS" id="PR00632">
    <property type="entry name" value="SONICHHOG"/>
</dbReference>
<dbReference type="InterPro" id="IPR027417">
    <property type="entry name" value="P-loop_NTPase"/>
</dbReference>
<dbReference type="Pfam" id="PF01823">
    <property type="entry name" value="MACPF"/>
    <property type="match status" value="1"/>
</dbReference>
<dbReference type="InterPro" id="IPR001767">
    <property type="entry name" value="Hedgehog_Hint"/>
</dbReference>
<dbReference type="SMART" id="SM00306">
    <property type="entry name" value="HintN"/>
    <property type="match status" value="1"/>
</dbReference>
<dbReference type="Pfam" id="PF01079">
    <property type="entry name" value="Hint"/>
    <property type="match status" value="1"/>
</dbReference>
<keyword evidence="3" id="KW-0732">Signal</keyword>
<dbReference type="InterPro" id="IPR003587">
    <property type="entry name" value="Hint_dom_N"/>
</dbReference>
<dbReference type="Pfam" id="PF01926">
    <property type="entry name" value="MMR_HSR1"/>
    <property type="match status" value="1"/>
</dbReference>
<reference evidence="8" key="1">
    <citation type="submission" date="2025-08" db="UniProtKB">
        <authorList>
            <consortium name="RefSeq"/>
        </authorList>
    </citation>
    <scope>IDENTIFICATION</scope>
</reference>
<name>A0ABM4BLU8_HYDVU</name>
<dbReference type="InterPro" id="IPR002653">
    <property type="entry name" value="Znf_A20"/>
</dbReference>
<dbReference type="GeneID" id="100206774"/>
<evidence type="ECO:0000313" key="7">
    <source>
        <dbReference type="Proteomes" id="UP001652625"/>
    </source>
</evidence>
<keyword evidence="4" id="KW-0863">Zinc-finger</keyword>
<evidence type="ECO:0000259" key="6">
    <source>
        <dbReference type="PROSITE" id="PS51036"/>
    </source>
</evidence>
<feature type="domain" description="A20-type" evidence="6">
    <location>
        <begin position="10"/>
        <end position="45"/>
    </location>
</feature>
<dbReference type="Proteomes" id="UP001652625">
    <property type="component" value="Chromosome 03"/>
</dbReference>
<sequence>MDFYKDRSLENSLFKCLTINCDFYGHPASKNYCSACFENLSKDKSGATCDENRDFTSNLHKQYSDPMPLTFERMQLEAKQLGFKYGYRGQLNPRQKLISYMYQSDNANRCPFKTTCMLFGKSGVGKSSFINHLIGHDLLKTNPLKSETRDIQEVVLSMKEPSLDVSNLQLTFVDTPGYFDKDGDKQDKRNYKALKEYREKNFKDYYPNLIFIVIQGSDTRILDGSLENFLKKLKKLDIVCPSYPNVICLFTHASSFLNDLKEIIEEKIKTVIDLCFDMLEVKVSVAYIENKYKDLKKQGEWTVLSDGTLQPFNVFECAKMLMKGTDNKPEGQKYIDPLGFKTLASFFKASSNEYTLKTNVVCNDDEISDDSMSQYYSGDAKILGEIFVGKGYDVFYDKIKETSIFELEESGKNQQENHQQFNINEGFVITCDQSKTSHFWKPDSEFFTTQRLNAIGLSDKVEAEFLLSKKNNLNGLSIKSMWSYLHEIRTHKLCIPDASKLKLSNSFVEAVVTNDFPSSYAASDSNVTEFFRNFFEKWGYYIVMSAYLGGSVELKKTHSSQIDEEAIKGQLKYGLKILKHGFQKSQDCGDIFDFNLTLTDIELNWSGGVCEPQISNLKNIQTIDASSAFKSWKASLTFKPSVLKTKLKLQSIADFVSRINKKKGETCKTALEHMLGISKSKQSSIKRNKSNIAVAPETRDAASNDAELDTNSCFSGNGKIIVMKSYPETKLIKEINVGDKVLSFETKSKKFIYSTVYMLAHKNDTKKANFLKISCKNGSFVTLSPKHLVYTDRYKVKHADQIKIGDEIWTTSIDGSEKMNLCKVDSIKITKSVGFYAPLIMSGNIIVDGVLCSCYANVKDVSLLGFGRISGQFIAHFGTAPLRIACLVFRKKFQTNEEMPKYIVALNQLGKRANLISEP</sequence>
<dbReference type="InterPro" id="IPR006141">
    <property type="entry name" value="Intein_N"/>
</dbReference>
<dbReference type="InterPro" id="IPR050387">
    <property type="entry name" value="Hedgehog_Signaling"/>
</dbReference>
<evidence type="ECO:0000313" key="8">
    <source>
        <dbReference type="RefSeq" id="XP_065650045.1"/>
    </source>
</evidence>
<dbReference type="Gene3D" id="4.10.240.30">
    <property type="match status" value="1"/>
</dbReference>
<protein>
    <submittedName>
        <fullName evidence="8">Uncharacterized protein LOC100206774 isoform X6</fullName>
    </submittedName>
</protein>
<evidence type="ECO:0000256" key="2">
    <source>
        <dbReference type="ARBA" id="ARBA00022723"/>
    </source>
</evidence>
<dbReference type="Pfam" id="PF01754">
    <property type="entry name" value="zf-A20"/>
    <property type="match status" value="1"/>
</dbReference>
<dbReference type="CDD" id="cd00882">
    <property type="entry name" value="Ras_like_GTPase"/>
    <property type="match status" value="1"/>
</dbReference>
<dbReference type="CDD" id="cd00081">
    <property type="entry name" value="Hint"/>
    <property type="match status" value="1"/>
</dbReference>
<dbReference type="InterPro" id="IPR036844">
    <property type="entry name" value="Hint_dom_sf"/>
</dbReference>
<dbReference type="PANTHER" id="PTHR11889">
    <property type="entry name" value="HEDGEHOG"/>
    <property type="match status" value="1"/>
</dbReference>
<keyword evidence="7" id="KW-1185">Reference proteome</keyword>
<dbReference type="Gene3D" id="3.40.50.300">
    <property type="entry name" value="P-loop containing nucleotide triphosphate hydrolases"/>
    <property type="match status" value="1"/>
</dbReference>
<keyword evidence="1" id="KW-0217">Developmental protein</keyword>
<dbReference type="PROSITE" id="PS50817">
    <property type="entry name" value="INTEIN_N_TER"/>
    <property type="match status" value="1"/>
</dbReference>
<dbReference type="PROSITE" id="PS51036">
    <property type="entry name" value="ZF_A20"/>
    <property type="match status" value="1"/>
</dbReference>
<organism evidence="7 8">
    <name type="scientific">Hydra vulgaris</name>
    <name type="common">Hydra</name>
    <name type="synonym">Hydra attenuata</name>
    <dbReference type="NCBI Taxonomy" id="6087"/>
    <lineage>
        <taxon>Eukaryota</taxon>
        <taxon>Metazoa</taxon>
        <taxon>Cnidaria</taxon>
        <taxon>Hydrozoa</taxon>
        <taxon>Hydroidolina</taxon>
        <taxon>Anthoathecata</taxon>
        <taxon>Aplanulata</taxon>
        <taxon>Hydridae</taxon>
        <taxon>Hydra</taxon>
    </lineage>
</organism>
<evidence type="ECO:0000256" key="3">
    <source>
        <dbReference type="ARBA" id="ARBA00022729"/>
    </source>
</evidence>
<dbReference type="SMART" id="SM00259">
    <property type="entry name" value="ZnF_A20"/>
    <property type="match status" value="1"/>
</dbReference>
<accession>A0ABM4BLU8</accession>
<dbReference type="Gene3D" id="2.170.16.10">
    <property type="entry name" value="Hedgehog/Intein (Hint) domain"/>
    <property type="match status" value="1"/>
</dbReference>
<keyword evidence="2" id="KW-0479">Metal-binding</keyword>
<dbReference type="SUPFAM" id="SSF51294">
    <property type="entry name" value="Hedgehog/intein (Hint) domain"/>
    <property type="match status" value="1"/>
</dbReference>
<dbReference type="RefSeq" id="XP_065650045.1">
    <property type="nucleotide sequence ID" value="XM_065793973.1"/>
</dbReference>
<dbReference type="SUPFAM" id="SSF52540">
    <property type="entry name" value="P-loop containing nucleoside triphosphate hydrolases"/>
    <property type="match status" value="1"/>
</dbReference>
<evidence type="ECO:0000256" key="4">
    <source>
        <dbReference type="ARBA" id="ARBA00022771"/>
    </source>
</evidence>
<evidence type="ECO:0000256" key="5">
    <source>
        <dbReference type="ARBA" id="ARBA00022833"/>
    </source>
</evidence>
<evidence type="ECO:0000256" key="1">
    <source>
        <dbReference type="ARBA" id="ARBA00022473"/>
    </source>
</evidence>